<evidence type="ECO:0000313" key="7">
    <source>
        <dbReference type="EMBL" id="KAB7502403.1"/>
    </source>
</evidence>
<dbReference type="Proteomes" id="UP000326759">
    <property type="component" value="Unassembled WGS sequence"/>
</dbReference>
<evidence type="ECO:0000256" key="5">
    <source>
        <dbReference type="SAM" id="MobiDB-lite"/>
    </source>
</evidence>
<dbReference type="InterPro" id="IPR013083">
    <property type="entry name" value="Znf_RING/FYVE/PHD"/>
</dbReference>
<dbReference type="AlphaFoldDB" id="A0A5N5T6X1"/>
<dbReference type="SUPFAM" id="SSF57850">
    <property type="entry name" value="RING/U-box"/>
    <property type="match status" value="1"/>
</dbReference>
<dbReference type="PANTHER" id="PTHR25462">
    <property type="entry name" value="BONUS, ISOFORM C-RELATED"/>
    <property type="match status" value="1"/>
</dbReference>
<feature type="region of interest" description="Disordered" evidence="5">
    <location>
        <begin position="301"/>
        <end position="345"/>
    </location>
</feature>
<dbReference type="Pfam" id="PF00097">
    <property type="entry name" value="zf-C3HC4"/>
    <property type="match status" value="1"/>
</dbReference>
<keyword evidence="2 4" id="KW-0863">Zinc-finger</keyword>
<feature type="domain" description="RING-type" evidence="6">
    <location>
        <begin position="13"/>
        <end position="54"/>
    </location>
</feature>
<comment type="caution">
    <text evidence="7">The sequence shown here is derived from an EMBL/GenBank/DDBJ whole genome shotgun (WGS) entry which is preliminary data.</text>
</comment>
<name>A0A5N5T6X1_9CRUS</name>
<evidence type="ECO:0000259" key="6">
    <source>
        <dbReference type="PROSITE" id="PS50089"/>
    </source>
</evidence>
<organism evidence="7 8">
    <name type="scientific">Armadillidium nasatum</name>
    <dbReference type="NCBI Taxonomy" id="96803"/>
    <lineage>
        <taxon>Eukaryota</taxon>
        <taxon>Metazoa</taxon>
        <taxon>Ecdysozoa</taxon>
        <taxon>Arthropoda</taxon>
        <taxon>Crustacea</taxon>
        <taxon>Multicrustacea</taxon>
        <taxon>Malacostraca</taxon>
        <taxon>Eumalacostraca</taxon>
        <taxon>Peracarida</taxon>
        <taxon>Isopoda</taxon>
        <taxon>Oniscidea</taxon>
        <taxon>Crinocheta</taxon>
        <taxon>Armadillidiidae</taxon>
        <taxon>Armadillidium</taxon>
    </lineage>
</organism>
<dbReference type="EMBL" id="SEYY01007636">
    <property type="protein sequence ID" value="KAB7502403.1"/>
    <property type="molecule type" value="Genomic_DNA"/>
</dbReference>
<proteinExistence type="predicted"/>
<dbReference type="InterPro" id="IPR018957">
    <property type="entry name" value="Znf_C3HC4_RING-type"/>
</dbReference>
<dbReference type="CDD" id="cd16750">
    <property type="entry name" value="RING-HC_SH3RF3"/>
    <property type="match status" value="1"/>
</dbReference>
<keyword evidence="3" id="KW-0862">Zinc</keyword>
<evidence type="ECO:0000313" key="8">
    <source>
        <dbReference type="Proteomes" id="UP000326759"/>
    </source>
</evidence>
<evidence type="ECO:0000256" key="1">
    <source>
        <dbReference type="ARBA" id="ARBA00022723"/>
    </source>
</evidence>
<evidence type="ECO:0000256" key="4">
    <source>
        <dbReference type="PROSITE-ProRule" id="PRU00175"/>
    </source>
</evidence>
<reference evidence="7 8" key="1">
    <citation type="journal article" date="2019" name="PLoS Biol.">
        <title>Sex chromosomes control vertical transmission of feminizing Wolbachia symbionts in an isopod.</title>
        <authorList>
            <person name="Becking T."/>
            <person name="Chebbi M.A."/>
            <person name="Giraud I."/>
            <person name="Moumen B."/>
            <person name="Laverre T."/>
            <person name="Caubet Y."/>
            <person name="Peccoud J."/>
            <person name="Gilbert C."/>
            <person name="Cordaux R."/>
        </authorList>
    </citation>
    <scope>NUCLEOTIDE SEQUENCE [LARGE SCALE GENOMIC DNA]</scope>
    <source>
        <strain evidence="7">ANa2</strain>
        <tissue evidence="7">Whole body excluding digestive tract and cuticle</tissue>
    </source>
</reference>
<dbReference type="InterPro" id="IPR047153">
    <property type="entry name" value="TRIM45/56/19-like"/>
</dbReference>
<protein>
    <submittedName>
        <fullName evidence="7">E3 ubiquitin-protein ligase SH3RF1</fullName>
    </submittedName>
</protein>
<dbReference type="SMART" id="SM00184">
    <property type="entry name" value="RING"/>
    <property type="match status" value="1"/>
</dbReference>
<evidence type="ECO:0000256" key="2">
    <source>
        <dbReference type="ARBA" id="ARBA00022771"/>
    </source>
</evidence>
<keyword evidence="1" id="KW-0479">Metal-binding</keyword>
<dbReference type="PANTHER" id="PTHR25462:SF296">
    <property type="entry name" value="MEIOTIC P26, ISOFORM F"/>
    <property type="match status" value="1"/>
</dbReference>
<feature type="compositionally biased region" description="Polar residues" evidence="5">
    <location>
        <begin position="313"/>
        <end position="337"/>
    </location>
</feature>
<gene>
    <name evidence="7" type="ORF">Anas_10153</name>
</gene>
<dbReference type="OrthoDB" id="2163411at2759"/>
<dbReference type="GO" id="GO:0008270">
    <property type="term" value="F:zinc ion binding"/>
    <property type="evidence" value="ECO:0007669"/>
    <property type="project" value="UniProtKB-KW"/>
</dbReference>
<evidence type="ECO:0000256" key="3">
    <source>
        <dbReference type="ARBA" id="ARBA00022833"/>
    </source>
</evidence>
<dbReference type="InterPro" id="IPR001841">
    <property type="entry name" value="Znf_RING"/>
</dbReference>
<dbReference type="InterPro" id="IPR028502">
    <property type="entry name" value="SH3RF3_RING-HC_Zfn"/>
</dbReference>
<dbReference type="PROSITE" id="PS00518">
    <property type="entry name" value="ZF_RING_1"/>
    <property type="match status" value="1"/>
</dbReference>
<sequence length="401" mass="43363">MDTWGPLGQALECSVCLEQLDSTSRVLPCQHTFCRKCLIDIINSRKELRCPECRVLVTVPFSSLPPNILLLRILEGIKRLPPNTSAAATASASENLLDVSSQNNSQLHKDSDPFSIFSQFPTSNESAIQISSNRDLTSSERSIHTSLNPFLEPHSNAYSSVTNIQVVPSLNNSAQNNSIISNINSLSNTLSVINSPSNVLSLLHSSGSQENSHDQLLTNKSCPSAQIISSVLSSNHALNNVSRQNINLNSDYNSQISECNIPVSSSSQVINPSMTPTPVTAPVLNSLSDFPISARRANVSTLTERETSSLTSNVSNDPAVESQTIETSESPQTINSEEPSRVNERTSLVSQLPSKSLRESHLTSISSQPFVSLSLNVQAKALYNYNGKEARMVSSISIGIV</sequence>
<dbReference type="Gene3D" id="3.30.40.10">
    <property type="entry name" value="Zinc/RING finger domain, C3HC4 (zinc finger)"/>
    <property type="match status" value="1"/>
</dbReference>
<dbReference type="PROSITE" id="PS50089">
    <property type="entry name" value="ZF_RING_2"/>
    <property type="match status" value="1"/>
</dbReference>
<accession>A0A5N5T6X1</accession>
<keyword evidence="8" id="KW-1185">Reference proteome</keyword>
<dbReference type="FunFam" id="3.30.40.10:FF:000077">
    <property type="entry name" value="E3 ubiquitin-protein ligase SH3RF1 isoform X1"/>
    <property type="match status" value="1"/>
</dbReference>
<dbReference type="InterPro" id="IPR017907">
    <property type="entry name" value="Znf_RING_CS"/>
</dbReference>